<gene>
    <name evidence="4" type="ORF">DAEQUDRAFT_670011</name>
</gene>
<dbReference type="GO" id="GO:0005737">
    <property type="term" value="C:cytoplasm"/>
    <property type="evidence" value="ECO:0007669"/>
    <property type="project" value="TreeGrafter"/>
</dbReference>
<keyword evidence="1 2" id="KW-0694">RNA-binding</keyword>
<dbReference type="PANTHER" id="PTHR23003:SF64">
    <property type="entry name" value="RRM DOMAIN-CONTAINING PROTEIN"/>
    <property type="match status" value="1"/>
</dbReference>
<dbReference type="InterPro" id="IPR050374">
    <property type="entry name" value="RRT5_SRSF_SR"/>
</dbReference>
<accession>A0A165Q9V3</accession>
<dbReference type="Pfam" id="PF00076">
    <property type="entry name" value="RRM_1"/>
    <property type="match status" value="2"/>
</dbReference>
<protein>
    <submittedName>
        <fullName evidence="4">RNA-binding domain-containing protein</fullName>
    </submittedName>
</protein>
<dbReference type="InterPro" id="IPR035979">
    <property type="entry name" value="RBD_domain_sf"/>
</dbReference>
<reference evidence="4 5" key="1">
    <citation type="journal article" date="2016" name="Mol. Biol. Evol.">
        <title>Comparative Genomics of Early-Diverging Mushroom-Forming Fungi Provides Insights into the Origins of Lignocellulose Decay Capabilities.</title>
        <authorList>
            <person name="Nagy L.G."/>
            <person name="Riley R."/>
            <person name="Tritt A."/>
            <person name="Adam C."/>
            <person name="Daum C."/>
            <person name="Floudas D."/>
            <person name="Sun H."/>
            <person name="Yadav J.S."/>
            <person name="Pangilinan J."/>
            <person name="Larsson K.H."/>
            <person name="Matsuura K."/>
            <person name="Barry K."/>
            <person name="Labutti K."/>
            <person name="Kuo R."/>
            <person name="Ohm R.A."/>
            <person name="Bhattacharya S.S."/>
            <person name="Shirouzu T."/>
            <person name="Yoshinaga Y."/>
            <person name="Martin F.M."/>
            <person name="Grigoriev I.V."/>
            <person name="Hibbett D.S."/>
        </authorList>
    </citation>
    <scope>NUCLEOTIDE SEQUENCE [LARGE SCALE GENOMIC DNA]</scope>
    <source>
        <strain evidence="4 5">L-15889</strain>
    </source>
</reference>
<dbReference type="SUPFAM" id="SSF54928">
    <property type="entry name" value="RNA-binding domain, RBD"/>
    <property type="match status" value="2"/>
</dbReference>
<dbReference type="OrthoDB" id="1049195at2759"/>
<name>A0A165Q9V3_9APHY</name>
<dbReference type="GO" id="GO:1990904">
    <property type="term" value="C:ribonucleoprotein complex"/>
    <property type="evidence" value="ECO:0007669"/>
    <property type="project" value="TreeGrafter"/>
</dbReference>
<dbReference type="GO" id="GO:0005634">
    <property type="term" value="C:nucleus"/>
    <property type="evidence" value="ECO:0007669"/>
    <property type="project" value="TreeGrafter"/>
</dbReference>
<dbReference type="Gene3D" id="3.30.70.330">
    <property type="match status" value="2"/>
</dbReference>
<sequence>MASSPAGSASGRDTRTQLFVGNLPYRVRWQDLKDLFRRAGTVLRADVALGPDNRSRGHGTVLLASQEDADRAIGMFQGWCWQGRVLEVRKDRVISGEEGLAAGVGSALPSPMGGAGFGAGIGNGLASPAPLSRFGSGIGLGEWRLVAVAEDAERCRLPFHIQWQDLKDLFRQAGAVTRADVALGADGRSRGFGTVSFSNEQDAERAVRMFNGYVVHVRPRTSCEHASQAS</sequence>
<feature type="domain" description="RRM" evidence="3">
    <location>
        <begin position="157"/>
        <end position="222"/>
    </location>
</feature>
<dbReference type="InterPro" id="IPR000504">
    <property type="entry name" value="RRM_dom"/>
</dbReference>
<dbReference type="SMART" id="SM00360">
    <property type="entry name" value="RRM"/>
    <property type="match status" value="2"/>
</dbReference>
<evidence type="ECO:0000313" key="5">
    <source>
        <dbReference type="Proteomes" id="UP000076727"/>
    </source>
</evidence>
<dbReference type="FunFam" id="3.30.70.330:FF:000145">
    <property type="entry name" value="Putative RNP domain-containing protein"/>
    <property type="match status" value="1"/>
</dbReference>
<dbReference type="EMBL" id="KV429060">
    <property type="protein sequence ID" value="KZT69189.1"/>
    <property type="molecule type" value="Genomic_DNA"/>
</dbReference>
<dbReference type="InterPro" id="IPR012677">
    <property type="entry name" value="Nucleotide-bd_a/b_plait_sf"/>
</dbReference>
<dbReference type="STRING" id="1314783.A0A165Q9V3"/>
<dbReference type="PROSITE" id="PS50102">
    <property type="entry name" value="RRM"/>
    <property type="match status" value="2"/>
</dbReference>
<evidence type="ECO:0000259" key="3">
    <source>
        <dbReference type="PROSITE" id="PS50102"/>
    </source>
</evidence>
<dbReference type="PANTHER" id="PTHR23003">
    <property type="entry name" value="RNA RECOGNITION MOTIF RRM DOMAIN CONTAINING PROTEIN"/>
    <property type="match status" value="1"/>
</dbReference>
<dbReference type="AlphaFoldDB" id="A0A165Q9V3"/>
<organism evidence="4 5">
    <name type="scientific">Daedalea quercina L-15889</name>
    <dbReference type="NCBI Taxonomy" id="1314783"/>
    <lineage>
        <taxon>Eukaryota</taxon>
        <taxon>Fungi</taxon>
        <taxon>Dikarya</taxon>
        <taxon>Basidiomycota</taxon>
        <taxon>Agaricomycotina</taxon>
        <taxon>Agaricomycetes</taxon>
        <taxon>Polyporales</taxon>
        <taxon>Fomitopsis</taxon>
    </lineage>
</organism>
<evidence type="ECO:0000256" key="2">
    <source>
        <dbReference type="PROSITE-ProRule" id="PRU00176"/>
    </source>
</evidence>
<feature type="domain" description="RRM" evidence="3">
    <location>
        <begin position="16"/>
        <end position="93"/>
    </location>
</feature>
<dbReference type="GO" id="GO:0003729">
    <property type="term" value="F:mRNA binding"/>
    <property type="evidence" value="ECO:0007669"/>
    <property type="project" value="TreeGrafter"/>
</dbReference>
<dbReference type="Proteomes" id="UP000076727">
    <property type="component" value="Unassembled WGS sequence"/>
</dbReference>
<evidence type="ECO:0000313" key="4">
    <source>
        <dbReference type="EMBL" id="KZT69189.1"/>
    </source>
</evidence>
<evidence type="ECO:0000256" key="1">
    <source>
        <dbReference type="ARBA" id="ARBA00022884"/>
    </source>
</evidence>
<keyword evidence="5" id="KW-1185">Reference proteome</keyword>
<proteinExistence type="predicted"/>